<dbReference type="InterPro" id="IPR003609">
    <property type="entry name" value="Pan_app"/>
</dbReference>
<feature type="domain" description="Apple" evidence="2">
    <location>
        <begin position="134"/>
        <end position="182"/>
    </location>
</feature>
<evidence type="ECO:0000259" key="2">
    <source>
        <dbReference type="Pfam" id="PF14295"/>
    </source>
</evidence>
<sequence length="305" mass="33533">MQITPLLCLFAGLIASGVATSCPESDGSTLETNLGSFHIQCGADRPGGDMTNSPAWTSSFDDCIYLCDHDDMCRGALWDPNNGGACYLKSELETAVYNPNIWAAINPLWDCPTYNGTRHEIGIDSYYTIECYQDHIGGDMPGSPVWTPTFQACMEACERNSGCIDVSWIPPTGTGNGVCYMKNELNTAIVNSAVWGARRWSVCPDQDGQPWEDGCGAWYQVECFTDRFGGVMAPSPITTASFEGCVYWCGQYPDCVDISWEQGYPTGTCWLKSSVGEASRNMGVYGARQISPYFILRQSYRHDKV</sequence>
<dbReference type="OrthoDB" id="424610at2759"/>
<feature type="signal peptide" evidence="1">
    <location>
        <begin position="1"/>
        <end position="19"/>
    </location>
</feature>
<dbReference type="AlphaFoldDB" id="A0A8E2EZE7"/>
<evidence type="ECO:0000313" key="3">
    <source>
        <dbReference type="EMBL" id="OCL07732.1"/>
    </source>
</evidence>
<feature type="chain" id="PRO_5034718656" description="Apple domain-containing protein" evidence="1">
    <location>
        <begin position="20"/>
        <end position="305"/>
    </location>
</feature>
<dbReference type="PANTHER" id="PTHR33946">
    <property type="match status" value="1"/>
</dbReference>
<evidence type="ECO:0000313" key="4">
    <source>
        <dbReference type="Proteomes" id="UP000250140"/>
    </source>
</evidence>
<dbReference type="Proteomes" id="UP000250140">
    <property type="component" value="Unassembled WGS sequence"/>
</dbReference>
<dbReference type="PANTHER" id="PTHR33946:SF4">
    <property type="entry name" value="COAGULATION FACTOR XI"/>
    <property type="match status" value="1"/>
</dbReference>
<name>A0A8E2EZE7_9PEZI</name>
<dbReference type="Pfam" id="PF14295">
    <property type="entry name" value="PAN_4"/>
    <property type="match status" value="3"/>
</dbReference>
<reference evidence="3 4" key="1">
    <citation type="journal article" date="2016" name="Nat. Commun.">
        <title>Ectomycorrhizal ecology is imprinted in the genome of the dominant symbiotic fungus Cenococcum geophilum.</title>
        <authorList>
            <consortium name="DOE Joint Genome Institute"/>
            <person name="Peter M."/>
            <person name="Kohler A."/>
            <person name="Ohm R.A."/>
            <person name="Kuo A."/>
            <person name="Krutzmann J."/>
            <person name="Morin E."/>
            <person name="Arend M."/>
            <person name="Barry K.W."/>
            <person name="Binder M."/>
            <person name="Choi C."/>
            <person name="Clum A."/>
            <person name="Copeland A."/>
            <person name="Grisel N."/>
            <person name="Haridas S."/>
            <person name="Kipfer T."/>
            <person name="LaButti K."/>
            <person name="Lindquist E."/>
            <person name="Lipzen A."/>
            <person name="Maire R."/>
            <person name="Meier B."/>
            <person name="Mihaltcheva S."/>
            <person name="Molinier V."/>
            <person name="Murat C."/>
            <person name="Poggeler S."/>
            <person name="Quandt C.A."/>
            <person name="Sperisen C."/>
            <person name="Tritt A."/>
            <person name="Tisserant E."/>
            <person name="Crous P.W."/>
            <person name="Henrissat B."/>
            <person name="Nehls U."/>
            <person name="Egli S."/>
            <person name="Spatafora J.W."/>
            <person name="Grigoriev I.V."/>
            <person name="Martin F.M."/>
        </authorList>
    </citation>
    <scope>NUCLEOTIDE SEQUENCE [LARGE SCALE GENOMIC DNA]</scope>
    <source>
        <strain evidence="3 4">CBS 207.34</strain>
    </source>
</reference>
<keyword evidence="1" id="KW-0732">Signal</keyword>
<dbReference type="Gene3D" id="3.50.4.10">
    <property type="entry name" value="Hepatocyte Growth Factor"/>
    <property type="match status" value="2"/>
</dbReference>
<evidence type="ECO:0000256" key="1">
    <source>
        <dbReference type="SAM" id="SignalP"/>
    </source>
</evidence>
<proteinExistence type="predicted"/>
<dbReference type="EMBL" id="KV749795">
    <property type="protein sequence ID" value="OCL07732.1"/>
    <property type="molecule type" value="Genomic_DNA"/>
</dbReference>
<feature type="domain" description="Apple" evidence="2">
    <location>
        <begin position="225"/>
        <end position="272"/>
    </location>
</feature>
<gene>
    <name evidence="3" type="ORF">AOQ84DRAFT_408377</name>
</gene>
<accession>A0A8E2EZE7</accession>
<feature type="domain" description="Apple" evidence="2">
    <location>
        <begin position="43"/>
        <end position="89"/>
    </location>
</feature>
<organism evidence="3 4">
    <name type="scientific">Glonium stellatum</name>
    <dbReference type="NCBI Taxonomy" id="574774"/>
    <lineage>
        <taxon>Eukaryota</taxon>
        <taxon>Fungi</taxon>
        <taxon>Dikarya</taxon>
        <taxon>Ascomycota</taxon>
        <taxon>Pezizomycotina</taxon>
        <taxon>Dothideomycetes</taxon>
        <taxon>Pleosporomycetidae</taxon>
        <taxon>Gloniales</taxon>
        <taxon>Gloniaceae</taxon>
        <taxon>Glonium</taxon>
    </lineage>
</organism>
<protein>
    <recommendedName>
        <fullName evidence="2">Apple domain-containing protein</fullName>
    </recommendedName>
</protein>
<keyword evidence="4" id="KW-1185">Reference proteome</keyword>